<evidence type="ECO:0000256" key="5">
    <source>
        <dbReference type="ARBA" id="ARBA00023139"/>
    </source>
</evidence>
<reference evidence="14" key="1">
    <citation type="submission" date="2017-01" db="EMBL/GenBank/DDBJ databases">
        <title>Comparative genomics of anhydrobiosis in the tardigrade Hypsibius dujardini.</title>
        <authorList>
            <person name="Yoshida Y."/>
            <person name="Koutsovoulos G."/>
            <person name="Laetsch D."/>
            <person name="Stevens L."/>
            <person name="Kumar S."/>
            <person name="Horikawa D."/>
            <person name="Ishino K."/>
            <person name="Komine S."/>
            <person name="Tomita M."/>
            <person name="Blaxter M."/>
            <person name="Arakawa K."/>
        </authorList>
    </citation>
    <scope>NUCLEOTIDE SEQUENCE [LARGE SCALE GENOMIC DNA]</scope>
    <source>
        <strain evidence="14">Z151</strain>
    </source>
</reference>
<dbReference type="PANTHER" id="PTHR45806:SF1">
    <property type="entry name" value="SYNAPTOBREVIN HOMOLOG YKT6"/>
    <property type="match status" value="1"/>
</dbReference>
<sequence length="197" mass="22249">MKLYSLCIVHKGVKSRILKSSFDLQSFGFFQRGSVQEFMTFTSELLVERTPVGSKARVKQEDYMCTVYVRSDSLAAVLVSDQEYPDRVGFTLLHKVLDDFASKIPPSQWPIGTPATINFIGLDEFLLKYQNPKEADSLSKIQSDLDDTKVILHNTIEAVLQRGEKLDDLVAKSEELSMSSKAFYTTARKTNACCKSW</sequence>
<evidence type="ECO:0000256" key="4">
    <source>
        <dbReference type="ARBA" id="ARBA00023136"/>
    </source>
</evidence>
<dbReference type="InterPro" id="IPR011012">
    <property type="entry name" value="Longin-like_dom_sf"/>
</dbReference>
<evidence type="ECO:0000256" key="10">
    <source>
        <dbReference type="PROSITE-ProRule" id="PRU00290"/>
    </source>
</evidence>
<dbReference type="OrthoDB" id="27923at2759"/>
<evidence type="ECO:0000256" key="2">
    <source>
        <dbReference type="ARBA" id="ARBA00008025"/>
    </source>
</evidence>
<dbReference type="Gene3D" id="3.30.450.50">
    <property type="entry name" value="Longin domain"/>
    <property type="match status" value="1"/>
</dbReference>
<dbReference type="SMART" id="SM01270">
    <property type="entry name" value="Longin"/>
    <property type="match status" value="1"/>
</dbReference>
<gene>
    <name evidence="13" type="ORF">BV898_00122</name>
</gene>
<proteinExistence type="inferred from homology"/>
<organism evidence="13 14">
    <name type="scientific">Hypsibius exemplaris</name>
    <name type="common">Freshwater tardigrade</name>
    <dbReference type="NCBI Taxonomy" id="2072580"/>
    <lineage>
        <taxon>Eukaryota</taxon>
        <taxon>Metazoa</taxon>
        <taxon>Ecdysozoa</taxon>
        <taxon>Tardigrada</taxon>
        <taxon>Eutardigrada</taxon>
        <taxon>Parachela</taxon>
        <taxon>Hypsibioidea</taxon>
        <taxon>Hypsibiidae</taxon>
        <taxon>Hypsibius</taxon>
    </lineage>
</organism>
<dbReference type="GO" id="GO:0000139">
    <property type="term" value="C:Golgi membrane"/>
    <property type="evidence" value="ECO:0007669"/>
    <property type="project" value="UniProtKB-SubCell"/>
</dbReference>
<dbReference type="SUPFAM" id="SSF58038">
    <property type="entry name" value="SNARE fusion complex"/>
    <property type="match status" value="1"/>
</dbReference>
<evidence type="ECO:0000256" key="3">
    <source>
        <dbReference type="ARBA" id="ARBA00022481"/>
    </source>
</evidence>
<evidence type="ECO:0000313" key="14">
    <source>
        <dbReference type="Proteomes" id="UP000192578"/>
    </source>
</evidence>
<keyword evidence="3" id="KW-0488">Methylation</keyword>
<evidence type="ECO:0000256" key="1">
    <source>
        <dbReference type="ARBA" id="ARBA00004444"/>
    </source>
</evidence>
<comment type="function">
    <text evidence="8">Vesicular soluble NSF attachment protein receptor (v-SNARE) mediating vesicle docking and fusion to a specific acceptor cellular compartment. Functions in endoplasmic reticulum to Golgi transport; as part of a SNARE complex composed of GOSR1, GOSR2 and STX5. Functions in early/recycling endosome to TGN transport; as part of a SNARE complex composed of BET1L, GOSR1 and STX5. Has a S-palmitoyl transferase activity.</text>
</comment>
<comment type="similarity">
    <text evidence="2">Belongs to the synaptobrevin family.</text>
</comment>
<comment type="caution">
    <text evidence="13">The sequence shown here is derived from an EMBL/GenBank/DDBJ whole genome shotgun (WGS) entry which is preliminary data.</text>
</comment>
<dbReference type="PROSITE" id="PS50859">
    <property type="entry name" value="LONGIN"/>
    <property type="match status" value="1"/>
</dbReference>
<keyword evidence="6" id="KW-0449">Lipoprotein</keyword>
<feature type="domain" description="V-SNARE coiled-coil homology" evidence="12">
    <location>
        <begin position="137"/>
        <end position="197"/>
    </location>
</feature>
<keyword evidence="5" id="KW-0564">Palmitate</keyword>
<dbReference type="InterPro" id="IPR045848">
    <property type="entry name" value="R-SNARE_YKT6"/>
</dbReference>
<dbReference type="CDD" id="cd15867">
    <property type="entry name" value="R-SNARE_YKT6"/>
    <property type="match status" value="1"/>
</dbReference>
<evidence type="ECO:0000256" key="8">
    <source>
        <dbReference type="ARBA" id="ARBA00025256"/>
    </source>
</evidence>
<dbReference type="AlphaFoldDB" id="A0A1W0XET2"/>
<protein>
    <submittedName>
        <fullName evidence="13">Synaptobrevin-like protein YKT6</fullName>
    </submittedName>
</protein>
<accession>A0A1W0XET2</accession>
<evidence type="ECO:0000313" key="13">
    <source>
        <dbReference type="EMBL" id="OQV25986.1"/>
    </source>
</evidence>
<keyword evidence="7" id="KW-0636">Prenylation</keyword>
<evidence type="ECO:0000259" key="11">
    <source>
        <dbReference type="PROSITE" id="PS50859"/>
    </source>
</evidence>
<dbReference type="GO" id="GO:0006888">
    <property type="term" value="P:endoplasmic reticulum to Golgi vesicle-mediated transport"/>
    <property type="evidence" value="ECO:0007669"/>
    <property type="project" value="TreeGrafter"/>
</dbReference>
<name>A0A1W0XET2_HYPEX</name>
<dbReference type="EMBL" id="MTYJ01000001">
    <property type="protein sequence ID" value="OQV25986.1"/>
    <property type="molecule type" value="Genomic_DNA"/>
</dbReference>
<keyword evidence="4" id="KW-0472">Membrane</keyword>
<evidence type="ECO:0000256" key="6">
    <source>
        <dbReference type="ARBA" id="ARBA00023288"/>
    </source>
</evidence>
<feature type="domain" description="Longin" evidence="11">
    <location>
        <begin position="8"/>
        <end position="126"/>
    </location>
</feature>
<dbReference type="PANTHER" id="PTHR45806">
    <property type="entry name" value="SYNAPTOBREVIN HOMOLOG YKT6"/>
    <property type="match status" value="1"/>
</dbReference>
<evidence type="ECO:0000256" key="9">
    <source>
        <dbReference type="ARBA" id="ARBA00025701"/>
    </source>
</evidence>
<dbReference type="InterPro" id="IPR010908">
    <property type="entry name" value="Longin_dom"/>
</dbReference>
<keyword evidence="14" id="KW-1185">Reference proteome</keyword>
<dbReference type="PROSITE" id="PS50892">
    <property type="entry name" value="V_SNARE"/>
    <property type="match status" value="1"/>
</dbReference>
<dbReference type="GO" id="GO:0030659">
    <property type="term" value="C:cytoplasmic vesicle membrane"/>
    <property type="evidence" value="ECO:0007669"/>
    <property type="project" value="UniProtKB-SubCell"/>
</dbReference>
<dbReference type="Gene3D" id="1.20.5.110">
    <property type="match status" value="1"/>
</dbReference>
<dbReference type="Pfam" id="PF00957">
    <property type="entry name" value="Synaptobrevin"/>
    <property type="match status" value="1"/>
</dbReference>
<evidence type="ECO:0000256" key="7">
    <source>
        <dbReference type="ARBA" id="ARBA00023289"/>
    </source>
</evidence>
<comment type="subcellular location">
    <subcellularLocation>
        <location evidence="9">Cytoplasmic vesicle membrane</location>
        <topology evidence="9">Lipid-anchor</topology>
        <orientation evidence="9">Cytoplasmic side</orientation>
    </subcellularLocation>
    <subcellularLocation>
        <location evidence="1">Golgi apparatus membrane</location>
        <topology evidence="1">Lipid-anchor</topology>
        <orientation evidence="1">Cytoplasmic side</orientation>
    </subcellularLocation>
</comment>
<dbReference type="Proteomes" id="UP000192578">
    <property type="component" value="Unassembled WGS sequence"/>
</dbReference>
<dbReference type="SUPFAM" id="SSF64356">
    <property type="entry name" value="SNARE-like"/>
    <property type="match status" value="1"/>
</dbReference>
<evidence type="ECO:0000259" key="12">
    <source>
        <dbReference type="PROSITE" id="PS50892"/>
    </source>
</evidence>
<dbReference type="InterPro" id="IPR042855">
    <property type="entry name" value="V_SNARE_CC"/>
</dbReference>
<dbReference type="GO" id="GO:0005484">
    <property type="term" value="F:SNAP receptor activity"/>
    <property type="evidence" value="ECO:0007669"/>
    <property type="project" value="TreeGrafter"/>
</dbReference>
<dbReference type="CDD" id="cd14824">
    <property type="entry name" value="Longin"/>
    <property type="match status" value="1"/>
</dbReference>
<dbReference type="Pfam" id="PF13774">
    <property type="entry name" value="Longin"/>
    <property type="match status" value="1"/>
</dbReference>
<keyword evidence="10" id="KW-0175">Coiled coil</keyword>